<dbReference type="AlphaFoldDB" id="A0A1G8YEF2"/>
<dbReference type="STRING" id="426701.SAMN04488098_100944"/>
<name>A0A1G8YEF2_9LACT</name>
<reference evidence="2" key="1">
    <citation type="submission" date="2016-10" db="EMBL/GenBank/DDBJ databases">
        <authorList>
            <person name="Varghese N."/>
            <person name="Submissions S."/>
        </authorList>
    </citation>
    <scope>NUCLEOTIDE SEQUENCE [LARGE SCALE GENOMIC DNA]</scope>
    <source>
        <strain evidence="2">DSM 19181</strain>
    </source>
</reference>
<evidence type="ECO:0000313" key="1">
    <source>
        <dbReference type="EMBL" id="SDK00595.1"/>
    </source>
</evidence>
<keyword evidence="2" id="KW-1185">Reference proteome</keyword>
<dbReference type="OrthoDB" id="2248181at2"/>
<accession>A0A1G8YEF2</accession>
<protein>
    <submittedName>
        <fullName evidence="1">Uncharacterized protein YxjI</fullName>
    </submittedName>
</protein>
<dbReference type="EMBL" id="FNFK01000009">
    <property type="protein sequence ID" value="SDK00595.1"/>
    <property type="molecule type" value="Genomic_DNA"/>
</dbReference>
<dbReference type="RefSeq" id="WP_091265662.1">
    <property type="nucleotide sequence ID" value="NZ_FNFK01000009.1"/>
</dbReference>
<dbReference type="InterPro" id="IPR025659">
    <property type="entry name" value="Tubby-like_C"/>
</dbReference>
<dbReference type="SUPFAM" id="SSF54518">
    <property type="entry name" value="Tubby C-terminal domain-like"/>
    <property type="match status" value="1"/>
</dbReference>
<evidence type="ECO:0000313" key="2">
    <source>
        <dbReference type="Proteomes" id="UP000199433"/>
    </source>
</evidence>
<proteinExistence type="predicted"/>
<dbReference type="Proteomes" id="UP000199433">
    <property type="component" value="Unassembled WGS sequence"/>
</dbReference>
<organism evidence="1 2">
    <name type="scientific">Alkalibacterium thalassium</name>
    <dbReference type="NCBI Taxonomy" id="426701"/>
    <lineage>
        <taxon>Bacteria</taxon>
        <taxon>Bacillati</taxon>
        <taxon>Bacillota</taxon>
        <taxon>Bacilli</taxon>
        <taxon>Lactobacillales</taxon>
        <taxon>Carnobacteriaceae</taxon>
        <taxon>Alkalibacterium</taxon>
    </lineage>
</organism>
<dbReference type="InterPro" id="IPR007612">
    <property type="entry name" value="LOR"/>
</dbReference>
<sequence length="191" mass="22444">MVRLFVNKEYQTLQDRMIVKDTAGEKIYLIVGKWGRLGDSLTVYSMDGKRIVEARQVKLSVFPKFRLFQDGKKIGTIKKRQGLRGMAHPYFTVTRLNWIITGDYDKQIFSVKRFGKQILSIEKCVSFTGEFYILDFQNEKIAPVACLISQLLDHYGQNKSTVWNDMKQQKYSLSFMQPVWLRVKRLLWSNK</sequence>
<dbReference type="Pfam" id="PF04525">
    <property type="entry name" value="LOR"/>
    <property type="match status" value="1"/>
</dbReference>
<gene>
    <name evidence="1" type="ORF">SAMN04488098_100944</name>
</gene>